<gene>
    <name evidence="2" type="ORF">H8744_04140</name>
</gene>
<evidence type="ECO:0000256" key="1">
    <source>
        <dbReference type="SAM" id="SignalP"/>
    </source>
</evidence>
<sequence>MKTQFLFLTLVIFSCIVKAQDVSVSDKFVVFQGHVFLSGGWRGETEEDSNQRSASFVPIDAVIDNGVLSIDFWDIVDNVTITISREDSPEVYSKSLFVNETAQLTFSINTYTPGIYLLEFSNPDGGYVSGWFEVK</sequence>
<feature type="chain" id="PRO_5037987723" evidence="1">
    <location>
        <begin position="20"/>
        <end position="135"/>
    </location>
</feature>
<evidence type="ECO:0000313" key="3">
    <source>
        <dbReference type="Proteomes" id="UP000651085"/>
    </source>
</evidence>
<protein>
    <submittedName>
        <fullName evidence="2">DUF3244 domain-containing protein</fullName>
    </submittedName>
</protein>
<proteinExistence type="predicted"/>
<name>A0A926F307_9BACT</name>
<organism evidence="2 3">
    <name type="scientific">Jilunia laotingensis</name>
    <dbReference type="NCBI Taxonomy" id="2763675"/>
    <lineage>
        <taxon>Bacteria</taxon>
        <taxon>Pseudomonadati</taxon>
        <taxon>Bacteroidota</taxon>
        <taxon>Bacteroidia</taxon>
        <taxon>Bacteroidales</taxon>
        <taxon>Bacteroidaceae</taxon>
        <taxon>Jilunia</taxon>
    </lineage>
</organism>
<dbReference type="Gene3D" id="2.60.40.3080">
    <property type="match status" value="1"/>
</dbReference>
<dbReference type="AlphaFoldDB" id="A0A926F307"/>
<dbReference type="RefSeq" id="WP_262433643.1">
    <property type="nucleotide sequence ID" value="NZ_JACRTF010000001.1"/>
</dbReference>
<accession>A0A926F307</accession>
<reference evidence="2" key="1">
    <citation type="submission" date="2020-08" db="EMBL/GenBank/DDBJ databases">
        <title>Genome public.</title>
        <authorList>
            <person name="Liu C."/>
            <person name="Sun Q."/>
        </authorList>
    </citation>
    <scope>NUCLEOTIDE SEQUENCE</scope>
    <source>
        <strain evidence="2">N12</strain>
    </source>
</reference>
<dbReference type="PROSITE" id="PS51257">
    <property type="entry name" value="PROKAR_LIPOPROTEIN"/>
    <property type="match status" value="1"/>
</dbReference>
<dbReference type="Proteomes" id="UP000651085">
    <property type="component" value="Unassembled WGS sequence"/>
</dbReference>
<evidence type="ECO:0000313" key="2">
    <source>
        <dbReference type="EMBL" id="MBC8592446.1"/>
    </source>
</evidence>
<dbReference type="EMBL" id="JACRTF010000001">
    <property type="protein sequence ID" value="MBC8592446.1"/>
    <property type="molecule type" value="Genomic_DNA"/>
</dbReference>
<feature type="signal peptide" evidence="1">
    <location>
        <begin position="1"/>
        <end position="19"/>
    </location>
</feature>
<comment type="caution">
    <text evidence="2">The sequence shown here is derived from an EMBL/GenBank/DDBJ whole genome shotgun (WGS) entry which is preliminary data.</text>
</comment>
<keyword evidence="1" id="KW-0732">Signal</keyword>
<keyword evidence="3" id="KW-1185">Reference proteome</keyword>
<dbReference type="Pfam" id="PF11589">
    <property type="entry name" value="DUF3244"/>
    <property type="match status" value="1"/>
</dbReference>
<dbReference type="InterPro" id="IPR021638">
    <property type="entry name" value="DUF3244"/>
</dbReference>